<sequence>MVCPVCKKKVGQNKGVRISLRDSRLLPCRTQGSPLATSRVYVCFSHFSNDDLLSDGSKLQSTRTSFSKAANKKITKKVRNQASMQWKKVDKI</sequence>
<proteinExistence type="predicted"/>
<accession>A0A915E0R8</accession>
<evidence type="ECO:0000313" key="1">
    <source>
        <dbReference type="Proteomes" id="UP000887574"/>
    </source>
</evidence>
<evidence type="ECO:0000313" key="3">
    <source>
        <dbReference type="WBParaSite" id="jg25470"/>
    </source>
</evidence>
<dbReference type="Proteomes" id="UP000887574">
    <property type="component" value="Unplaced"/>
</dbReference>
<dbReference type="WBParaSite" id="jg25470">
    <property type="protein sequence ID" value="jg25470"/>
    <property type="gene ID" value="jg25470"/>
</dbReference>
<organism evidence="1 3">
    <name type="scientific">Ditylenchus dipsaci</name>
    <dbReference type="NCBI Taxonomy" id="166011"/>
    <lineage>
        <taxon>Eukaryota</taxon>
        <taxon>Metazoa</taxon>
        <taxon>Ecdysozoa</taxon>
        <taxon>Nematoda</taxon>
        <taxon>Chromadorea</taxon>
        <taxon>Rhabditida</taxon>
        <taxon>Tylenchina</taxon>
        <taxon>Tylenchomorpha</taxon>
        <taxon>Sphaerularioidea</taxon>
        <taxon>Anguinidae</taxon>
        <taxon>Anguininae</taxon>
        <taxon>Ditylenchus</taxon>
    </lineage>
</organism>
<protein>
    <submittedName>
        <fullName evidence="2 3">THAP-type domain-containing protein</fullName>
    </submittedName>
</protein>
<name>A0A915E0R8_9BILA</name>
<dbReference type="AlphaFoldDB" id="A0A915E0R8"/>
<reference evidence="2 3" key="1">
    <citation type="submission" date="2022-11" db="UniProtKB">
        <authorList>
            <consortium name="WormBaseParasite"/>
        </authorList>
    </citation>
    <scope>IDENTIFICATION</scope>
</reference>
<keyword evidence="1" id="KW-1185">Reference proteome</keyword>
<evidence type="ECO:0000313" key="2">
    <source>
        <dbReference type="WBParaSite" id="jg22732"/>
    </source>
</evidence>
<dbReference type="WBParaSite" id="jg22732">
    <property type="protein sequence ID" value="jg22732"/>
    <property type="gene ID" value="jg22732"/>
</dbReference>